<protein>
    <submittedName>
        <fullName evidence="1">Uncharacterized protein</fullName>
    </submittedName>
</protein>
<accession>A0A9D3UCD1</accession>
<name>A0A9D3UCD1_9ROSI</name>
<evidence type="ECO:0000313" key="1">
    <source>
        <dbReference type="EMBL" id="KAH1037936.1"/>
    </source>
</evidence>
<evidence type="ECO:0000313" key="2">
    <source>
        <dbReference type="Proteomes" id="UP000828251"/>
    </source>
</evidence>
<keyword evidence="2" id="KW-1185">Reference proteome</keyword>
<comment type="caution">
    <text evidence="1">The sequence shown here is derived from an EMBL/GenBank/DDBJ whole genome shotgun (WGS) entry which is preliminary data.</text>
</comment>
<reference evidence="1 2" key="1">
    <citation type="journal article" date="2021" name="Plant Biotechnol. J.">
        <title>Multi-omics assisted identification of the key and species-specific regulatory components of drought-tolerant mechanisms in Gossypium stocksii.</title>
        <authorList>
            <person name="Yu D."/>
            <person name="Ke L."/>
            <person name="Zhang D."/>
            <person name="Wu Y."/>
            <person name="Sun Y."/>
            <person name="Mei J."/>
            <person name="Sun J."/>
            <person name="Sun Y."/>
        </authorList>
    </citation>
    <scope>NUCLEOTIDE SEQUENCE [LARGE SCALE GENOMIC DNA]</scope>
    <source>
        <strain evidence="2">cv. E1</strain>
        <tissue evidence="1">Leaf</tissue>
    </source>
</reference>
<gene>
    <name evidence="1" type="ORF">J1N35_039679</name>
</gene>
<organism evidence="1 2">
    <name type="scientific">Gossypium stocksii</name>
    <dbReference type="NCBI Taxonomy" id="47602"/>
    <lineage>
        <taxon>Eukaryota</taxon>
        <taxon>Viridiplantae</taxon>
        <taxon>Streptophyta</taxon>
        <taxon>Embryophyta</taxon>
        <taxon>Tracheophyta</taxon>
        <taxon>Spermatophyta</taxon>
        <taxon>Magnoliopsida</taxon>
        <taxon>eudicotyledons</taxon>
        <taxon>Gunneridae</taxon>
        <taxon>Pentapetalae</taxon>
        <taxon>rosids</taxon>
        <taxon>malvids</taxon>
        <taxon>Malvales</taxon>
        <taxon>Malvaceae</taxon>
        <taxon>Malvoideae</taxon>
        <taxon>Gossypium</taxon>
    </lineage>
</organism>
<proteinExistence type="predicted"/>
<dbReference type="AlphaFoldDB" id="A0A9D3UCD1"/>
<sequence length="73" mass="7841">MGKHNNTIAVVNLVGRAKECLVVDPESHTNQERLLPPTPSAVSVFFASNAHPKTLSKLESHPLGSRPQASLSK</sequence>
<dbReference type="Proteomes" id="UP000828251">
    <property type="component" value="Unassembled WGS sequence"/>
</dbReference>
<dbReference type="EMBL" id="JAIQCV010000012">
    <property type="protein sequence ID" value="KAH1037936.1"/>
    <property type="molecule type" value="Genomic_DNA"/>
</dbReference>